<reference evidence="14 15" key="1">
    <citation type="submission" date="2019-07" db="EMBL/GenBank/DDBJ databases">
        <title>Microlunatus dokdonensis sp. nov. isolated from the rhizospheric soil of the wild plant Elymus tsukushiensis.</title>
        <authorList>
            <person name="Ghim S.-Y."/>
            <person name="Hwang Y.-J."/>
            <person name="Son J.-S."/>
            <person name="Shin J.-H."/>
        </authorList>
    </citation>
    <scope>NUCLEOTIDE SEQUENCE [LARGE SCALE GENOMIC DNA]</scope>
    <source>
        <strain evidence="14 15">KUDC0627</strain>
    </source>
</reference>
<dbReference type="KEGG" id="mik:FOE78_06295"/>
<feature type="transmembrane region" description="Helical" evidence="12">
    <location>
        <begin position="204"/>
        <end position="223"/>
    </location>
</feature>
<dbReference type="GO" id="GO:0005886">
    <property type="term" value="C:plasma membrane"/>
    <property type="evidence" value="ECO:0007669"/>
    <property type="project" value="UniProtKB-SubCell"/>
</dbReference>
<sequence>MSTSRRRSRDSVGDVSGQNTDVIPAQRRGARQILAAGIGNTAEWYDWYIYSFLTRYFAPQIFPGDNALAQTLSSFAVFAVGFFLRPIGGLLIGALADRWGRRNTLTLTILTMGAASLIIAITPTYASVGILAPVILVFARLVSGLSIGGEFAANTTFLVESAPEGRRGFYSSFQYVSTTIGQLIASGLATVLTLTLTSSQMNSWGWRIGFAVGALIALVGLWIRRAAVETHVPPVEHKPHLFEAIVRFPKPSLLIIGVTIAGTISYYTWTTYLPNYAEQNKVDPSMALLISTISLAFFGAIQPLVGSLSDRIGRKPLLIIFAAAFAVGIVPGLALIRSGPSFGGYLLISLLGMVLLSGFTSISAALNAEIVPGRVRAAGIGFPYSLTVALFGGTAPFIGTFFAERGNPGLFGWWVALLCVVSLVVYIVMPETSRKPLAD</sequence>
<dbReference type="Pfam" id="PF07690">
    <property type="entry name" value="MFS_1"/>
    <property type="match status" value="1"/>
</dbReference>
<feature type="transmembrane region" description="Helical" evidence="12">
    <location>
        <begin position="173"/>
        <end position="192"/>
    </location>
</feature>
<feature type="transmembrane region" description="Helical" evidence="12">
    <location>
        <begin position="287"/>
        <end position="305"/>
    </location>
</feature>
<keyword evidence="3" id="KW-0813">Transport</keyword>
<evidence type="ECO:0000256" key="4">
    <source>
        <dbReference type="ARBA" id="ARBA00022475"/>
    </source>
</evidence>
<evidence type="ECO:0000256" key="10">
    <source>
        <dbReference type="ARBA" id="ARBA00039918"/>
    </source>
</evidence>
<evidence type="ECO:0000256" key="2">
    <source>
        <dbReference type="ARBA" id="ARBA00008240"/>
    </source>
</evidence>
<evidence type="ECO:0000313" key="15">
    <source>
        <dbReference type="Proteomes" id="UP000319263"/>
    </source>
</evidence>
<dbReference type="InterPro" id="IPR011701">
    <property type="entry name" value="MFS"/>
</dbReference>
<dbReference type="PANTHER" id="PTHR43528">
    <property type="entry name" value="ALPHA-KETOGLUTARATE PERMEASE"/>
    <property type="match status" value="1"/>
</dbReference>
<dbReference type="InterPro" id="IPR005829">
    <property type="entry name" value="Sugar_transporter_CS"/>
</dbReference>
<feature type="transmembrane region" description="Helical" evidence="12">
    <location>
        <begin position="244"/>
        <end position="267"/>
    </location>
</feature>
<keyword evidence="8 12" id="KW-0472">Membrane</keyword>
<keyword evidence="15" id="KW-1185">Reference proteome</keyword>
<feature type="transmembrane region" description="Helical" evidence="12">
    <location>
        <begin position="317"/>
        <end position="336"/>
    </location>
</feature>
<evidence type="ECO:0000256" key="8">
    <source>
        <dbReference type="ARBA" id="ARBA00023136"/>
    </source>
</evidence>
<proteinExistence type="inferred from homology"/>
<dbReference type="InterPro" id="IPR051084">
    <property type="entry name" value="H+-coupled_symporters"/>
</dbReference>
<feature type="transmembrane region" description="Helical" evidence="12">
    <location>
        <begin position="411"/>
        <end position="429"/>
    </location>
</feature>
<feature type="transmembrane region" description="Helical" evidence="12">
    <location>
        <begin position="342"/>
        <end position="366"/>
    </location>
</feature>
<evidence type="ECO:0000256" key="1">
    <source>
        <dbReference type="ARBA" id="ARBA00004651"/>
    </source>
</evidence>
<dbReference type="PROSITE" id="PS00217">
    <property type="entry name" value="SUGAR_TRANSPORT_2"/>
    <property type="match status" value="1"/>
</dbReference>
<name>A0A516PWN8_9ACTN</name>
<dbReference type="Gene3D" id="1.20.1250.20">
    <property type="entry name" value="MFS general substrate transporter like domains"/>
    <property type="match status" value="2"/>
</dbReference>
<evidence type="ECO:0000259" key="13">
    <source>
        <dbReference type="PROSITE" id="PS50850"/>
    </source>
</evidence>
<dbReference type="SUPFAM" id="SSF103473">
    <property type="entry name" value="MFS general substrate transporter"/>
    <property type="match status" value="1"/>
</dbReference>
<feature type="region of interest" description="Disordered" evidence="11">
    <location>
        <begin position="1"/>
        <end position="20"/>
    </location>
</feature>
<dbReference type="OrthoDB" id="9066401at2"/>
<dbReference type="InterPro" id="IPR036259">
    <property type="entry name" value="MFS_trans_sf"/>
</dbReference>
<evidence type="ECO:0000256" key="5">
    <source>
        <dbReference type="ARBA" id="ARBA00022692"/>
    </source>
</evidence>
<feature type="transmembrane region" description="Helical" evidence="12">
    <location>
        <begin position="378"/>
        <end position="399"/>
    </location>
</feature>
<comment type="similarity">
    <text evidence="2">Belongs to the major facilitator superfamily. Metabolite:H+ Symporter (MHS) family (TC 2.A.1.6) family.</text>
</comment>
<dbReference type="FunFam" id="1.20.1250.20:FF:000001">
    <property type="entry name" value="Dicarboxylate MFS transporter"/>
    <property type="match status" value="1"/>
</dbReference>
<dbReference type="GO" id="GO:0015293">
    <property type="term" value="F:symporter activity"/>
    <property type="evidence" value="ECO:0007669"/>
    <property type="project" value="UniProtKB-KW"/>
</dbReference>
<comment type="subcellular location">
    <subcellularLocation>
        <location evidence="1">Cell membrane</location>
        <topology evidence="1">Multi-pass membrane protein</topology>
    </subcellularLocation>
</comment>
<feature type="domain" description="Major facilitator superfamily (MFS) profile" evidence="13">
    <location>
        <begin position="32"/>
        <end position="433"/>
    </location>
</feature>
<keyword evidence="6" id="KW-0769">Symport</keyword>
<protein>
    <recommendedName>
        <fullName evidence="10">Putative proline/betaine transporter</fullName>
    </recommendedName>
</protein>
<keyword evidence="5 12" id="KW-0812">Transmembrane</keyword>
<dbReference type="InterPro" id="IPR020846">
    <property type="entry name" value="MFS_dom"/>
</dbReference>
<dbReference type="AlphaFoldDB" id="A0A516PWN8"/>
<organism evidence="14 15">
    <name type="scientific">Microlunatus elymi</name>
    <dbReference type="NCBI Taxonomy" id="2596828"/>
    <lineage>
        <taxon>Bacteria</taxon>
        <taxon>Bacillati</taxon>
        <taxon>Actinomycetota</taxon>
        <taxon>Actinomycetes</taxon>
        <taxon>Propionibacteriales</taxon>
        <taxon>Propionibacteriaceae</taxon>
        <taxon>Microlunatus</taxon>
    </lineage>
</organism>
<evidence type="ECO:0000256" key="9">
    <source>
        <dbReference type="ARBA" id="ARBA00037295"/>
    </source>
</evidence>
<dbReference type="PANTHER" id="PTHR43528:SF1">
    <property type="entry name" value="ALPHA-KETOGLUTARATE PERMEASE"/>
    <property type="match status" value="1"/>
</dbReference>
<evidence type="ECO:0000256" key="11">
    <source>
        <dbReference type="SAM" id="MobiDB-lite"/>
    </source>
</evidence>
<dbReference type="PROSITE" id="PS00216">
    <property type="entry name" value="SUGAR_TRANSPORT_1"/>
    <property type="match status" value="1"/>
</dbReference>
<keyword evidence="4" id="KW-1003">Cell membrane</keyword>
<dbReference type="Proteomes" id="UP000319263">
    <property type="component" value="Chromosome"/>
</dbReference>
<evidence type="ECO:0000256" key="6">
    <source>
        <dbReference type="ARBA" id="ARBA00022847"/>
    </source>
</evidence>
<evidence type="ECO:0000256" key="3">
    <source>
        <dbReference type="ARBA" id="ARBA00022448"/>
    </source>
</evidence>
<dbReference type="EMBL" id="CP041692">
    <property type="protein sequence ID" value="QDP95570.1"/>
    <property type="molecule type" value="Genomic_DNA"/>
</dbReference>
<evidence type="ECO:0000313" key="14">
    <source>
        <dbReference type="EMBL" id="QDP95570.1"/>
    </source>
</evidence>
<dbReference type="PROSITE" id="PS50850">
    <property type="entry name" value="MFS"/>
    <property type="match status" value="1"/>
</dbReference>
<gene>
    <name evidence="14" type="ORF">FOE78_06295</name>
</gene>
<evidence type="ECO:0000256" key="12">
    <source>
        <dbReference type="SAM" id="Phobius"/>
    </source>
</evidence>
<feature type="transmembrane region" description="Helical" evidence="12">
    <location>
        <begin position="72"/>
        <end position="92"/>
    </location>
</feature>
<keyword evidence="7 12" id="KW-1133">Transmembrane helix</keyword>
<comment type="function">
    <text evidence="9">May be a proton symporter involved in the uptake of osmolytes such as proline and glycine betaine.</text>
</comment>
<accession>A0A516PWN8</accession>
<evidence type="ECO:0000256" key="7">
    <source>
        <dbReference type="ARBA" id="ARBA00022989"/>
    </source>
</evidence>